<dbReference type="Proteomes" id="UP000011960">
    <property type="component" value="Unassembled WGS sequence"/>
</dbReference>
<dbReference type="eggNOG" id="COG0840">
    <property type="taxonomic scope" value="Bacteria"/>
</dbReference>
<comment type="similarity">
    <text evidence="6">Belongs to the methyl-accepting chemotaxis (MCP) protein family.</text>
</comment>
<comment type="subcellular location">
    <subcellularLocation>
        <location evidence="1">Membrane</location>
        <topology evidence="1">Multi-pass membrane protein</topology>
    </subcellularLocation>
</comment>
<keyword evidence="4 9" id="KW-0472">Membrane</keyword>
<dbReference type="OrthoDB" id="6092731at2"/>
<gene>
    <name evidence="11" type="ORF">MSNKSG1_16616</name>
</gene>
<feature type="transmembrane region" description="Helical" evidence="9">
    <location>
        <begin position="12"/>
        <end position="31"/>
    </location>
</feature>
<evidence type="ECO:0000256" key="3">
    <source>
        <dbReference type="ARBA" id="ARBA00022989"/>
    </source>
</evidence>
<keyword evidence="5 7" id="KW-0807">Transducer</keyword>
<evidence type="ECO:0000256" key="9">
    <source>
        <dbReference type="SAM" id="Phobius"/>
    </source>
</evidence>
<evidence type="ECO:0000256" key="7">
    <source>
        <dbReference type="PROSITE-ProRule" id="PRU00284"/>
    </source>
</evidence>
<dbReference type="GO" id="GO:0007165">
    <property type="term" value="P:signal transduction"/>
    <property type="evidence" value="ECO:0007669"/>
    <property type="project" value="UniProtKB-KW"/>
</dbReference>
<feature type="domain" description="Methyl-accepting transducer" evidence="10">
    <location>
        <begin position="113"/>
        <end position="349"/>
    </location>
</feature>
<keyword evidence="2 9" id="KW-0812">Transmembrane</keyword>
<evidence type="ECO:0000256" key="2">
    <source>
        <dbReference type="ARBA" id="ARBA00022692"/>
    </source>
</evidence>
<protein>
    <submittedName>
        <fullName evidence="11">Methyl-accepting chemotaxis protein</fullName>
    </submittedName>
</protein>
<dbReference type="RefSeq" id="WP_008940448.1">
    <property type="nucleotide sequence ID" value="NZ_APAT01000024.1"/>
</dbReference>
<dbReference type="SUPFAM" id="SSF58104">
    <property type="entry name" value="Methyl-accepting chemotaxis protein (MCP) signaling domain"/>
    <property type="match status" value="1"/>
</dbReference>
<comment type="caution">
    <text evidence="11">The sequence shown here is derived from an EMBL/GenBank/DDBJ whole genome shotgun (WGS) entry which is preliminary data.</text>
</comment>
<name>M7D9N4_9GAMM</name>
<feature type="transmembrane region" description="Helical" evidence="9">
    <location>
        <begin position="37"/>
        <end position="57"/>
    </location>
</feature>
<dbReference type="InterPro" id="IPR004089">
    <property type="entry name" value="MCPsignal_dom"/>
</dbReference>
<evidence type="ECO:0000313" key="11">
    <source>
        <dbReference type="EMBL" id="EMP54372.1"/>
    </source>
</evidence>
<dbReference type="PANTHER" id="PTHR32089:SF112">
    <property type="entry name" value="LYSOZYME-LIKE PROTEIN-RELATED"/>
    <property type="match status" value="1"/>
</dbReference>
<dbReference type="FunFam" id="1.10.287.950:FF:000001">
    <property type="entry name" value="Methyl-accepting chemotaxis sensory transducer"/>
    <property type="match status" value="1"/>
</dbReference>
<evidence type="ECO:0000259" key="10">
    <source>
        <dbReference type="PROSITE" id="PS50111"/>
    </source>
</evidence>
<dbReference type="GO" id="GO:0016020">
    <property type="term" value="C:membrane"/>
    <property type="evidence" value="ECO:0007669"/>
    <property type="project" value="UniProtKB-SubCell"/>
</dbReference>
<dbReference type="PROSITE" id="PS50111">
    <property type="entry name" value="CHEMOTAXIS_TRANSDUC_2"/>
    <property type="match status" value="1"/>
</dbReference>
<dbReference type="EMBL" id="APAT01000024">
    <property type="protein sequence ID" value="EMP54372.1"/>
    <property type="molecule type" value="Genomic_DNA"/>
</dbReference>
<keyword evidence="12" id="KW-1185">Reference proteome</keyword>
<evidence type="ECO:0000256" key="1">
    <source>
        <dbReference type="ARBA" id="ARBA00004141"/>
    </source>
</evidence>
<dbReference type="SMART" id="SM00283">
    <property type="entry name" value="MA"/>
    <property type="match status" value="1"/>
</dbReference>
<dbReference type="STRING" id="1288826.MSNKSG1_16616"/>
<dbReference type="AlphaFoldDB" id="M7D9N4"/>
<proteinExistence type="inferred from homology"/>
<evidence type="ECO:0000256" key="8">
    <source>
        <dbReference type="SAM" id="Coils"/>
    </source>
</evidence>
<accession>M7D9N4</accession>
<dbReference type="PATRIC" id="fig|1288826.3.peg.3305"/>
<evidence type="ECO:0000256" key="6">
    <source>
        <dbReference type="ARBA" id="ARBA00029447"/>
    </source>
</evidence>
<evidence type="ECO:0000256" key="4">
    <source>
        <dbReference type="ARBA" id="ARBA00023136"/>
    </source>
</evidence>
<dbReference type="Pfam" id="PF00015">
    <property type="entry name" value="MCPsignal"/>
    <property type="match status" value="1"/>
</dbReference>
<dbReference type="PANTHER" id="PTHR32089">
    <property type="entry name" value="METHYL-ACCEPTING CHEMOTAXIS PROTEIN MCPB"/>
    <property type="match status" value="1"/>
</dbReference>
<dbReference type="Gene3D" id="1.10.287.950">
    <property type="entry name" value="Methyl-accepting chemotaxis protein"/>
    <property type="match status" value="1"/>
</dbReference>
<keyword evidence="8" id="KW-0175">Coiled coil</keyword>
<evidence type="ECO:0000256" key="5">
    <source>
        <dbReference type="ARBA" id="ARBA00023224"/>
    </source>
</evidence>
<dbReference type="GO" id="GO:0006935">
    <property type="term" value="P:chemotaxis"/>
    <property type="evidence" value="ECO:0007669"/>
    <property type="project" value="UniProtKB-ARBA"/>
</dbReference>
<evidence type="ECO:0000313" key="12">
    <source>
        <dbReference type="Proteomes" id="UP000011960"/>
    </source>
</evidence>
<sequence length="385" mass="41407">MAHFSLKIPQLLTASSAVVNAIALIPVWLFLNHYEFVGFLICAALELPIAWLLGKYLQRYLLGYIEKSTQLEKGDLTIGLQSDSYCWCFNKLGESLTSAVDGLNGITSKVINGGNAIATEIREINSNAGQMTDILNRHVDETDQLATAAQQMSTTSDSVAKDAAEAAQAGETANEQVREAQVGVEESVSRIQSLSKEVDEIEENTHRMSQDISKISNVLSVIGGIAEQTNLLALNAAIEAARAGEQGRGFAVVADEVRSLATKTQASTGEISDMLNSLKDGSTTMENSMGRTRASFESASESVTAIHQTLSEVLESVSTMSGRNQQMAAAAEEQSSVSLQLSQSVSTIRETALRLQDLNTTAERSRLKMSEANESFLTEAKAFVV</sequence>
<organism evidence="11 12">
    <name type="scientific">Marinobacter santoriniensis NKSG1</name>
    <dbReference type="NCBI Taxonomy" id="1288826"/>
    <lineage>
        <taxon>Bacteria</taxon>
        <taxon>Pseudomonadati</taxon>
        <taxon>Pseudomonadota</taxon>
        <taxon>Gammaproteobacteria</taxon>
        <taxon>Pseudomonadales</taxon>
        <taxon>Marinobacteraceae</taxon>
        <taxon>Marinobacter</taxon>
    </lineage>
</organism>
<feature type="coiled-coil region" evidence="8">
    <location>
        <begin position="184"/>
        <end position="211"/>
    </location>
</feature>
<reference evidence="11 12" key="1">
    <citation type="journal article" date="2013" name="Genome Announc.">
        <title>Genome Sequence of Hydrothermal Arsenic-Respiring Bacterium Marinobacter santoriniensis NKSG1T.</title>
        <authorList>
            <person name="Handley K.M."/>
            <person name="Upton M."/>
            <person name="Beatson S.A."/>
            <person name="Hery M."/>
            <person name="Lloyd J.R."/>
        </authorList>
    </citation>
    <scope>NUCLEOTIDE SEQUENCE [LARGE SCALE GENOMIC DNA]</scope>
    <source>
        <strain evidence="11 12">NKSG1</strain>
    </source>
</reference>
<keyword evidence="3 9" id="KW-1133">Transmembrane helix</keyword>